<evidence type="ECO:0000256" key="4">
    <source>
        <dbReference type="ARBA" id="ARBA00012783"/>
    </source>
</evidence>
<evidence type="ECO:0000256" key="8">
    <source>
        <dbReference type="ARBA" id="ARBA00032005"/>
    </source>
</evidence>
<evidence type="ECO:0000256" key="5">
    <source>
        <dbReference type="ARBA" id="ARBA00022723"/>
    </source>
</evidence>
<dbReference type="PANTHER" id="PTHR11644:SF2">
    <property type="entry name" value="CYTIDINE DEAMINASE"/>
    <property type="match status" value="1"/>
</dbReference>
<reference evidence="15 16" key="1">
    <citation type="submission" date="2016-06" db="EMBL/GenBank/DDBJ databases">
        <title>Evolution of pathogenesis and genome organization in the Tremellales.</title>
        <authorList>
            <person name="Cuomo C."/>
            <person name="Litvintseva A."/>
            <person name="Heitman J."/>
            <person name="Chen Y."/>
            <person name="Sun S."/>
            <person name="Springer D."/>
            <person name="Dromer F."/>
            <person name="Young S."/>
            <person name="Zeng Q."/>
            <person name="Chapman S."/>
            <person name="Gujja S."/>
            <person name="Saif S."/>
            <person name="Birren B."/>
        </authorList>
    </citation>
    <scope>NUCLEOTIDE SEQUENCE [LARGE SCALE GENOMIC DNA]</scope>
    <source>
        <strain evidence="15 16">ATCC 28783</strain>
    </source>
</reference>
<dbReference type="Gene3D" id="3.40.140.10">
    <property type="entry name" value="Cytidine Deaminase, domain 2"/>
    <property type="match status" value="1"/>
</dbReference>
<keyword evidence="7 12" id="KW-0862">Zinc</keyword>
<comment type="caution">
    <text evidence="15">The sequence shown here is derived from an EMBL/GenBank/DDBJ whole genome shotgun (WGS) entry which is preliminary data.</text>
</comment>
<dbReference type="FunCoup" id="A0A4Q1BBM6">
    <property type="interactions" value="427"/>
</dbReference>
<dbReference type="SUPFAM" id="SSF53927">
    <property type="entry name" value="Cytidine deaminase-like"/>
    <property type="match status" value="1"/>
</dbReference>
<dbReference type="GO" id="GO:0042802">
    <property type="term" value="F:identical protein binding"/>
    <property type="evidence" value="ECO:0007669"/>
    <property type="project" value="UniProtKB-ARBA"/>
</dbReference>
<dbReference type="InParanoid" id="A0A4Q1BBM6"/>
<comment type="catalytic activity">
    <reaction evidence="13">
        <text>2'-deoxycytidine + H2O + H(+) = 2'-deoxyuridine + NH4(+)</text>
        <dbReference type="Rhea" id="RHEA:13433"/>
        <dbReference type="ChEBI" id="CHEBI:15377"/>
        <dbReference type="ChEBI" id="CHEBI:15378"/>
        <dbReference type="ChEBI" id="CHEBI:15698"/>
        <dbReference type="ChEBI" id="CHEBI:16450"/>
        <dbReference type="ChEBI" id="CHEBI:28938"/>
        <dbReference type="EC" id="3.5.4.5"/>
    </reaction>
</comment>
<evidence type="ECO:0000256" key="9">
    <source>
        <dbReference type="ARBA" id="ARBA00049558"/>
    </source>
</evidence>
<accession>A0A4Q1BBM6</accession>
<proteinExistence type="inferred from homology"/>
<organism evidence="15 16">
    <name type="scientific">Tremella mesenterica</name>
    <name type="common">Jelly fungus</name>
    <dbReference type="NCBI Taxonomy" id="5217"/>
    <lineage>
        <taxon>Eukaryota</taxon>
        <taxon>Fungi</taxon>
        <taxon>Dikarya</taxon>
        <taxon>Basidiomycota</taxon>
        <taxon>Agaricomycotina</taxon>
        <taxon>Tremellomycetes</taxon>
        <taxon>Tremellales</taxon>
        <taxon>Tremellaceae</taxon>
        <taxon>Tremella</taxon>
    </lineage>
</organism>
<dbReference type="EMBL" id="SDIL01000105">
    <property type="protein sequence ID" value="RXK36212.1"/>
    <property type="molecule type" value="Genomic_DNA"/>
</dbReference>
<dbReference type="CDD" id="cd01283">
    <property type="entry name" value="cytidine_deaminase"/>
    <property type="match status" value="1"/>
</dbReference>
<protein>
    <recommendedName>
        <fullName evidence="4 13">Cytidine deaminase</fullName>
        <ecNumber evidence="4 13">3.5.4.5</ecNumber>
    </recommendedName>
    <alternativeName>
        <fullName evidence="8 13">Cytidine aminohydrolase</fullName>
    </alternativeName>
</protein>
<dbReference type="NCBIfam" id="NF004064">
    <property type="entry name" value="PRK05578.1"/>
    <property type="match status" value="1"/>
</dbReference>
<dbReference type="GO" id="GO:0072527">
    <property type="term" value="P:pyrimidine-containing compound metabolic process"/>
    <property type="evidence" value="ECO:0007669"/>
    <property type="project" value="UniProtKB-ARBA"/>
</dbReference>
<comment type="catalytic activity">
    <reaction evidence="9 13">
        <text>cytidine + H2O + H(+) = uridine + NH4(+)</text>
        <dbReference type="Rhea" id="RHEA:16069"/>
        <dbReference type="ChEBI" id="CHEBI:15377"/>
        <dbReference type="ChEBI" id="CHEBI:15378"/>
        <dbReference type="ChEBI" id="CHEBI:16704"/>
        <dbReference type="ChEBI" id="CHEBI:17562"/>
        <dbReference type="ChEBI" id="CHEBI:28938"/>
        <dbReference type="EC" id="3.5.4.5"/>
    </reaction>
</comment>
<comment type="similarity">
    <text evidence="3 13">Belongs to the cytidine and deoxycytidylate deaminase family.</text>
</comment>
<dbReference type="Pfam" id="PF00383">
    <property type="entry name" value="dCMP_cyt_deam_1"/>
    <property type="match status" value="1"/>
</dbReference>
<dbReference type="VEuPathDB" id="FungiDB:TREMEDRAFT_36845"/>
<dbReference type="OrthoDB" id="414540at2759"/>
<feature type="binding site" evidence="12">
    <location>
        <position position="108"/>
    </location>
    <ligand>
        <name>Zn(2+)</name>
        <dbReference type="ChEBI" id="CHEBI:29105"/>
        <note>catalytic</note>
    </ligand>
</feature>
<dbReference type="GO" id="GO:0055086">
    <property type="term" value="P:nucleobase-containing small molecule metabolic process"/>
    <property type="evidence" value="ECO:0007669"/>
    <property type="project" value="UniProtKB-ARBA"/>
</dbReference>
<dbReference type="InterPro" id="IPR002125">
    <property type="entry name" value="CMP_dCMP_dom"/>
</dbReference>
<gene>
    <name evidence="15" type="ORF">M231_06556</name>
</gene>
<feature type="domain" description="CMP/dCMP-type deaminase" evidence="14">
    <location>
        <begin position="21"/>
        <end position="170"/>
    </location>
</feature>
<evidence type="ECO:0000256" key="12">
    <source>
        <dbReference type="PIRSR" id="PIRSR606262-3"/>
    </source>
</evidence>
<evidence type="ECO:0000256" key="7">
    <source>
        <dbReference type="ARBA" id="ARBA00022833"/>
    </source>
</evidence>
<evidence type="ECO:0000259" key="14">
    <source>
        <dbReference type="PROSITE" id="PS51747"/>
    </source>
</evidence>
<evidence type="ECO:0000256" key="10">
    <source>
        <dbReference type="PIRSR" id="PIRSR606262-1"/>
    </source>
</evidence>
<dbReference type="InterPro" id="IPR006262">
    <property type="entry name" value="Cyt_deam_tetra"/>
</dbReference>
<dbReference type="FunFam" id="3.40.140.10:FF:000008">
    <property type="entry name" value="Cytidine deaminase"/>
    <property type="match status" value="1"/>
</dbReference>
<comment type="cofactor">
    <cofactor evidence="1 12 13">
        <name>Zn(2+)</name>
        <dbReference type="ChEBI" id="CHEBI:29105"/>
    </cofactor>
</comment>
<dbReference type="GO" id="GO:0005829">
    <property type="term" value="C:cytosol"/>
    <property type="evidence" value="ECO:0007669"/>
    <property type="project" value="TreeGrafter"/>
</dbReference>
<dbReference type="EC" id="3.5.4.5" evidence="4 13"/>
<dbReference type="GO" id="GO:0004126">
    <property type="term" value="F:cytidine deaminase activity"/>
    <property type="evidence" value="ECO:0007669"/>
    <property type="project" value="UniProtKB-UniRule"/>
</dbReference>
<evidence type="ECO:0000313" key="16">
    <source>
        <dbReference type="Proteomes" id="UP000289152"/>
    </source>
</evidence>
<dbReference type="InterPro" id="IPR016192">
    <property type="entry name" value="APOBEC/CMP_deaminase_Zn-bd"/>
</dbReference>
<feature type="active site" description="Proton donor" evidence="10">
    <location>
        <position position="76"/>
    </location>
</feature>
<sequence length="176" mass="19125">MTDLDPEILHKLIQAAFEGTFCLIYPNKADVTGRDQAYAPYSHFRVGAALLTRDGMMINGCNVENASYVGGAICAERTAVVKGVSSGHRDFVACVVASDVPSPSISPCGICRQVLREFLPLSAPIYMISSTYPYNSPTLPSYLGKDNVEERQMIVKMTLEELLPMSFGPDQLPQSG</sequence>
<dbReference type="GO" id="GO:0008270">
    <property type="term" value="F:zinc ion binding"/>
    <property type="evidence" value="ECO:0007669"/>
    <property type="project" value="UniProtKB-UniRule"/>
</dbReference>
<keyword evidence="5 12" id="KW-0479">Metal-binding</keyword>
<keyword evidence="16" id="KW-1185">Reference proteome</keyword>
<comment type="function">
    <text evidence="2 13">This enzyme scavenges exogenous and endogenous cytidine and 2'-deoxycytidine for UMP synthesis.</text>
</comment>
<dbReference type="NCBIfam" id="TIGR01354">
    <property type="entry name" value="cyt_deam_tetra"/>
    <property type="match status" value="1"/>
</dbReference>
<evidence type="ECO:0000256" key="1">
    <source>
        <dbReference type="ARBA" id="ARBA00001947"/>
    </source>
</evidence>
<feature type="binding site" evidence="11">
    <location>
        <begin position="62"/>
        <end position="68"/>
    </location>
    <ligand>
        <name>substrate</name>
    </ligand>
</feature>
<dbReference type="PROSITE" id="PS51747">
    <property type="entry name" value="CYT_DCMP_DEAMINASES_2"/>
    <property type="match status" value="1"/>
</dbReference>
<evidence type="ECO:0000313" key="15">
    <source>
        <dbReference type="EMBL" id="RXK36212.1"/>
    </source>
</evidence>
<dbReference type="PROSITE" id="PS00903">
    <property type="entry name" value="CYT_DCMP_DEAMINASES_1"/>
    <property type="match status" value="1"/>
</dbReference>
<name>A0A4Q1BBM6_TREME</name>
<dbReference type="InterPro" id="IPR016193">
    <property type="entry name" value="Cytidine_deaminase-like"/>
</dbReference>
<dbReference type="Proteomes" id="UP000289152">
    <property type="component" value="Unassembled WGS sequence"/>
</dbReference>
<dbReference type="PANTHER" id="PTHR11644">
    <property type="entry name" value="CYTIDINE DEAMINASE"/>
    <property type="match status" value="1"/>
</dbReference>
<keyword evidence="6 13" id="KW-0378">Hydrolase</keyword>
<feature type="binding site" evidence="12">
    <location>
        <position position="74"/>
    </location>
    <ligand>
        <name>Zn(2+)</name>
        <dbReference type="ChEBI" id="CHEBI:29105"/>
        <note>catalytic</note>
    </ligand>
</feature>
<evidence type="ECO:0000256" key="11">
    <source>
        <dbReference type="PIRSR" id="PIRSR606262-2"/>
    </source>
</evidence>
<dbReference type="InterPro" id="IPR050202">
    <property type="entry name" value="Cyt/Deoxycyt_deaminase"/>
</dbReference>
<evidence type="ECO:0000256" key="6">
    <source>
        <dbReference type="ARBA" id="ARBA00022801"/>
    </source>
</evidence>
<evidence type="ECO:0000256" key="2">
    <source>
        <dbReference type="ARBA" id="ARBA00003949"/>
    </source>
</evidence>
<feature type="binding site" evidence="12">
    <location>
        <position position="111"/>
    </location>
    <ligand>
        <name>Zn(2+)</name>
        <dbReference type="ChEBI" id="CHEBI:29105"/>
        <note>catalytic</note>
    </ligand>
</feature>
<dbReference type="STRING" id="5217.A0A4Q1BBM6"/>
<evidence type="ECO:0000256" key="13">
    <source>
        <dbReference type="RuleBase" id="RU364006"/>
    </source>
</evidence>
<dbReference type="AlphaFoldDB" id="A0A4Q1BBM6"/>
<evidence type="ECO:0000256" key="3">
    <source>
        <dbReference type="ARBA" id="ARBA00006576"/>
    </source>
</evidence>